<evidence type="ECO:0000256" key="4">
    <source>
        <dbReference type="ARBA" id="ARBA00022603"/>
    </source>
</evidence>
<dbReference type="InterPro" id="IPR050973">
    <property type="entry name" value="H3K9_Histone-Lys_N-MTase"/>
</dbReference>
<keyword evidence="9" id="KW-0156">Chromatin regulator</keyword>
<dbReference type="SMART" id="SM00468">
    <property type="entry name" value="PreSET"/>
    <property type="match status" value="1"/>
</dbReference>
<dbReference type="Gene3D" id="2.40.50.40">
    <property type="match status" value="1"/>
</dbReference>
<dbReference type="Gene3D" id="3.40.50.300">
    <property type="entry name" value="P-loop containing nucleotide triphosphate hydrolases"/>
    <property type="match status" value="1"/>
</dbReference>
<dbReference type="InterPro" id="IPR016197">
    <property type="entry name" value="Chromo-like_dom_sf"/>
</dbReference>
<keyword evidence="3" id="KW-0158">Chromosome</keyword>
<feature type="binding site" evidence="13">
    <location>
        <position position="637"/>
    </location>
    <ligand>
        <name>Zn(2+)</name>
        <dbReference type="ChEBI" id="CHEBI:29105"/>
        <label>4</label>
    </ligand>
</feature>
<keyword evidence="10" id="KW-0539">Nucleus</keyword>
<dbReference type="SMART" id="SM00317">
    <property type="entry name" value="SET"/>
    <property type="match status" value="1"/>
</dbReference>
<dbReference type="CDD" id="cd00024">
    <property type="entry name" value="CD_CSD"/>
    <property type="match status" value="1"/>
</dbReference>
<dbReference type="InterPro" id="IPR001214">
    <property type="entry name" value="SET_dom"/>
</dbReference>
<evidence type="ECO:0000256" key="9">
    <source>
        <dbReference type="ARBA" id="ARBA00022853"/>
    </source>
</evidence>
<feature type="binding site" evidence="13">
    <location>
        <position position="704"/>
    </location>
    <ligand>
        <name>Zn(2+)</name>
        <dbReference type="ChEBI" id="CHEBI:29105"/>
        <label>4</label>
    </ligand>
</feature>
<evidence type="ECO:0000256" key="3">
    <source>
        <dbReference type="ARBA" id="ARBA00022454"/>
    </source>
</evidence>
<dbReference type="InterPro" id="IPR023780">
    <property type="entry name" value="Chromo_domain"/>
</dbReference>
<evidence type="ECO:0000256" key="8">
    <source>
        <dbReference type="ARBA" id="ARBA00022833"/>
    </source>
</evidence>
<feature type="binding site" evidence="13">
    <location>
        <position position="702"/>
    </location>
    <ligand>
        <name>Zn(2+)</name>
        <dbReference type="ChEBI" id="CHEBI:29105"/>
        <label>4</label>
    </ligand>
</feature>
<evidence type="ECO:0000256" key="13">
    <source>
        <dbReference type="PIRSR" id="PIRSR009343-2"/>
    </source>
</evidence>
<reference evidence="19 20" key="1">
    <citation type="submission" date="2023-03" db="EMBL/GenBank/DDBJ databases">
        <title>High recombination rates correlate with genetic variation in Cardiocondyla obscurior ants.</title>
        <authorList>
            <person name="Errbii M."/>
        </authorList>
    </citation>
    <scope>NUCLEOTIDE SEQUENCE [LARGE SCALE GENOMIC DNA]</scope>
    <source>
        <strain evidence="19">Alpha-2009</strain>
        <tissue evidence="19">Whole body</tissue>
    </source>
</reference>
<feature type="compositionally biased region" description="Low complexity" evidence="14">
    <location>
        <begin position="146"/>
        <end position="182"/>
    </location>
</feature>
<dbReference type="InterPro" id="IPR003616">
    <property type="entry name" value="Post-SET_dom"/>
</dbReference>
<feature type="binding site" evidence="13">
    <location>
        <position position="539"/>
    </location>
    <ligand>
        <name>Zn(2+)</name>
        <dbReference type="ChEBI" id="CHEBI:29105"/>
        <label>3</label>
    </ligand>
</feature>
<dbReference type="InterPro" id="IPR007728">
    <property type="entry name" value="Pre-SET_dom"/>
</dbReference>
<feature type="binding site" evidence="13">
    <location>
        <position position="491"/>
    </location>
    <ligand>
        <name>Zn(2+)</name>
        <dbReference type="ChEBI" id="CHEBI:29105"/>
        <label>3</label>
    </ligand>
</feature>
<feature type="binding site" evidence="12">
    <location>
        <position position="676"/>
    </location>
    <ligand>
        <name>S-adenosyl-L-methionine</name>
        <dbReference type="ChEBI" id="CHEBI:59789"/>
    </ligand>
</feature>
<evidence type="ECO:0000259" key="17">
    <source>
        <dbReference type="PROSITE" id="PS50867"/>
    </source>
</evidence>
<dbReference type="GO" id="GO:0000775">
    <property type="term" value="C:chromosome, centromeric region"/>
    <property type="evidence" value="ECO:0007669"/>
    <property type="project" value="UniProtKB-SubCell"/>
</dbReference>
<keyword evidence="6 12" id="KW-0949">S-adenosyl-L-methionine</keyword>
<feature type="binding site" evidence="12">
    <location>
        <begin position="634"/>
        <end position="635"/>
    </location>
    <ligand>
        <name>S-adenosyl-L-methionine</name>
        <dbReference type="ChEBI" id="CHEBI:59789"/>
    </ligand>
</feature>
<dbReference type="AlphaFoldDB" id="A0AAW2EWJ7"/>
<accession>A0AAW2EWJ7</accession>
<dbReference type="InterPro" id="IPR011381">
    <property type="entry name" value="H3-K9_MeTrfase_SUV39H1/2-like"/>
</dbReference>
<evidence type="ECO:0000256" key="6">
    <source>
        <dbReference type="ARBA" id="ARBA00022691"/>
    </source>
</evidence>
<feature type="compositionally biased region" description="Basic and acidic residues" evidence="14">
    <location>
        <begin position="129"/>
        <end position="145"/>
    </location>
</feature>
<dbReference type="InterPro" id="IPR027417">
    <property type="entry name" value="P-loop_NTPase"/>
</dbReference>
<gene>
    <name evidence="19" type="ORF">PUN28_015020</name>
</gene>
<feature type="binding site" evidence="13">
    <location>
        <position position="709"/>
    </location>
    <ligand>
        <name>Zn(2+)</name>
        <dbReference type="ChEBI" id="CHEBI:29105"/>
        <label>4</label>
    </ligand>
</feature>
<dbReference type="SUPFAM" id="SSF52540">
    <property type="entry name" value="P-loop containing nucleoside triphosphate hydrolases"/>
    <property type="match status" value="1"/>
</dbReference>
<evidence type="ECO:0000256" key="11">
    <source>
        <dbReference type="ARBA" id="ARBA00023328"/>
    </source>
</evidence>
<dbReference type="SMART" id="SM00298">
    <property type="entry name" value="CHROMO"/>
    <property type="match status" value="1"/>
</dbReference>
<evidence type="ECO:0000256" key="1">
    <source>
        <dbReference type="ARBA" id="ARBA00004123"/>
    </source>
</evidence>
<evidence type="ECO:0000256" key="12">
    <source>
        <dbReference type="PIRSR" id="PIRSR009343-1"/>
    </source>
</evidence>
<comment type="subcellular location">
    <subcellularLocation>
        <location evidence="2">Chromosome</location>
        <location evidence="2">Centromere</location>
    </subcellularLocation>
    <subcellularLocation>
        <location evidence="1">Nucleus</location>
    </subcellularLocation>
</comment>
<dbReference type="PROSITE" id="PS50868">
    <property type="entry name" value="POST_SET"/>
    <property type="match status" value="1"/>
</dbReference>
<evidence type="ECO:0000256" key="2">
    <source>
        <dbReference type="ARBA" id="ARBA00004584"/>
    </source>
</evidence>
<dbReference type="PIRSF" id="PIRSF009343">
    <property type="entry name" value="SUV39_SET"/>
    <property type="match status" value="1"/>
</dbReference>
<dbReference type="CDD" id="cd10542">
    <property type="entry name" value="SET_SUV39H"/>
    <property type="match status" value="1"/>
</dbReference>
<feature type="binding site" evidence="12">
    <location>
        <position position="703"/>
    </location>
    <ligand>
        <name>S-adenosyl-L-methionine</name>
        <dbReference type="ChEBI" id="CHEBI:59789"/>
    </ligand>
</feature>
<feature type="binding site" evidence="12">
    <location>
        <begin position="561"/>
        <end position="563"/>
    </location>
    <ligand>
        <name>S-adenosyl-L-methionine</name>
        <dbReference type="ChEBI" id="CHEBI:59789"/>
    </ligand>
</feature>
<feature type="domain" description="Chromo" evidence="15">
    <location>
        <begin position="287"/>
        <end position="346"/>
    </location>
</feature>
<dbReference type="PROSITE" id="PS00598">
    <property type="entry name" value="CHROMO_1"/>
    <property type="match status" value="1"/>
</dbReference>
<feature type="binding site" evidence="13">
    <location>
        <position position="487"/>
    </location>
    <ligand>
        <name>Zn(2+)</name>
        <dbReference type="ChEBI" id="CHEBI:29105"/>
        <label>1</label>
    </ligand>
</feature>
<dbReference type="Pfam" id="PF00856">
    <property type="entry name" value="SET"/>
    <property type="match status" value="1"/>
</dbReference>
<dbReference type="SUPFAM" id="SSF82199">
    <property type="entry name" value="SET domain"/>
    <property type="match status" value="1"/>
</dbReference>
<dbReference type="PROSITE" id="PS50280">
    <property type="entry name" value="SET"/>
    <property type="match status" value="1"/>
</dbReference>
<dbReference type="InterPro" id="IPR023779">
    <property type="entry name" value="Chromodomain_CS"/>
</dbReference>
<dbReference type="GO" id="GO:0032259">
    <property type="term" value="P:methylation"/>
    <property type="evidence" value="ECO:0007669"/>
    <property type="project" value="UniProtKB-KW"/>
</dbReference>
<keyword evidence="8 13" id="KW-0862">Zinc</keyword>
<evidence type="ECO:0000259" key="18">
    <source>
        <dbReference type="PROSITE" id="PS50868"/>
    </source>
</evidence>
<feature type="binding site" evidence="13">
    <location>
        <position position="485"/>
    </location>
    <ligand>
        <name>Zn(2+)</name>
        <dbReference type="ChEBI" id="CHEBI:29105"/>
        <label>2</label>
    </ligand>
</feature>
<evidence type="ECO:0000313" key="19">
    <source>
        <dbReference type="EMBL" id="KAL0108126.1"/>
    </source>
</evidence>
<dbReference type="GO" id="GO:0046974">
    <property type="term" value="F:histone H3K9 methyltransferase activity"/>
    <property type="evidence" value="ECO:0007669"/>
    <property type="project" value="InterPro"/>
</dbReference>
<dbReference type="Proteomes" id="UP001430953">
    <property type="component" value="Unassembled WGS sequence"/>
</dbReference>
<evidence type="ECO:0000259" key="16">
    <source>
        <dbReference type="PROSITE" id="PS50280"/>
    </source>
</evidence>
<feature type="binding site" evidence="13">
    <location>
        <position position="485"/>
    </location>
    <ligand>
        <name>Zn(2+)</name>
        <dbReference type="ChEBI" id="CHEBI:29105"/>
        <label>1</label>
    </ligand>
</feature>
<sequence>MGGEEGLGVTTGQPNLYKQDLSKLDVSKLTALSREVISRQATINIGTIGHVAHGKSTIVKAISGVQTVRFKNELERNITIKLDAADCGSSSESTDMPGGINRKTSAVRQKRHLSPAGSTDASSCTKMPKILDTEGRVSRRSDTRSKLYSTSLSSLMSSPSSLSSSSLSSLSSSSSVSSSSSLPLISVPSIHLTRQGSITQQMLKAFDNSSCKSSSTSAKNPGSDESYEESSSDDRSTREDFVTPHLCYKLKEVRVLLYDIMRNKEYRKLAKATPARSFQERKKSKLWEVEKILQKRQENGESAYLIKWKDWDVTYNTWEPLRNLINCEHLLRKFDDQQQKLIDQFKATMDFYPSMCEVELFLTQMRRFYRKLSMDDAITAATASIAESNLYTEIQHFLKNSANNTKLEGKIKRQILRMQLIELRRGQLKSLQDWENEINNITKGRPTIQVENLVDLESAPQDFYYIESYLPGIGVIIPDDPPIGCECEGECETGKKSNCCFAQNGATSLPYTSARRVRVPPGTPIYECNKRCACDALICPNRVVQRGTDVRLCIFRTDNGRGWGVRTQRVIKKGTFVTQYVGEVISNEEAEMRGRKYNLTGRTYLFDLDYNETDGQCPYTVDAATYGNVSHFINHSCDPNLAVYAIWINCLDPNLPNLALFAIKDIKQNEELTFDYTCQKQQILDEELGNGSGIEPKNRMVCKCGAATCRQYLF</sequence>
<feature type="region of interest" description="Disordered" evidence="14">
    <location>
        <begin position="87"/>
        <end position="182"/>
    </location>
</feature>
<name>A0AAW2EWJ7_9HYME</name>
<organism evidence="19 20">
    <name type="scientific">Cardiocondyla obscurior</name>
    <dbReference type="NCBI Taxonomy" id="286306"/>
    <lineage>
        <taxon>Eukaryota</taxon>
        <taxon>Metazoa</taxon>
        <taxon>Ecdysozoa</taxon>
        <taxon>Arthropoda</taxon>
        <taxon>Hexapoda</taxon>
        <taxon>Insecta</taxon>
        <taxon>Pterygota</taxon>
        <taxon>Neoptera</taxon>
        <taxon>Endopterygota</taxon>
        <taxon>Hymenoptera</taxon>
        <taxon>Apocrita</taxon>
        <taxon>Aculeata</taxon>
        <taxon>Formicoidea</taxon>
        <taxon>Formicidae</taxon>
        <taxon>Myrmicinae</taxon>
        <taxon>Cardiocondyla</taxon>
    </lineage>
</organism>
<dbReference type="InterPro" id="IPR046341">
    <property type="entry name" value="SET_dom_sf"/>
</dbReference>
<keyword evidence="11" id="KW-0137">Centromere</keyword>
<feature type="region of interest" description="Disordered" evidence="14">
    <location>
        <begin position="209"/>
        <end position="237"/>
    </location>
</feature>
<feature type="binding site" evidence="13">
    <location>
        <position position="528"/>
    </location>
    <ligand>
        <name>Zn(2+)</name>
        <dbReference type="ChEBI" id="CHEBI:29105"/>
        <label>2</label>
    </ligand>
</feature>
<feature type="binding site" evidence="13">
    <location>
        <position position="499"/>
    </location>
    <ligand>
        <name>Zn(2+)</name>
        <dbReference type="ChEBI" id="CHEBI:29105"/>
        <label>1</label>
    </ligand>
</feature>
<dbReference type="Pfam" id="PF05033">
    <property type="entry name" value="Pre-SET"/>
    <property type="match status" value="1"/>
</dbReference>
<keyword evidence="7 13" id="KW-0479">Metal-binding</keyword>
<dbReference type="GO" id="GO:0008270">
    <property type="term" value="F:zinc ion binding"/>
    <property type="evidence" value="ECO:0007669"/>
    <property type="project" value="InterPro"/>
</dbReference>
<evidence type="ECO:0000256" key="5">
    <source>
        <dbReference type="ARBA" id="ARBA00022679"/>
    </source>
</evidence>
<dbReference type="Gene3D" id="2.170.270.10">
    <property type="entry name" value="SET domain"/>
    <property type="match status" value="1"/>
</dbReference>
<keyword evidence="5" id="KW-0808">Transferase</keyword>
<feature type="binding site" evidence="13">
    <location>
        <position position="532"/>
    </location>
    <ligand>
        <name>Zn(2+)</name>
        <dbReference type="ChEBI" id="CHEBI:29105"/>
        <label>2</label>
    </ligand>
</feature>
<dbReference type="SUPFAM" id="SSF54160">
    <property type="entry name" value="Chromo domain-like"/>
    <property type="match status" value="1"/>
</dbReference>
<comment type="caution">
    <text evidence="19">The sequence shown here is derived from an EMBL/GenBank/DDBJ whole genome shotgun (WGS) entry which is preliminary data.</text>
</comment>
<dbReference type="PROSITE" id="PS50867">
    <property type="entry name" value="PRE_SET"/>
    <property type="match status" value="1"/>
</dbReference>
<evidence type="ECO:0000256" key="14">
    <source>
        <dbReference type="SAM" id="MobiDB-lite"/>
    </source>
</evidence>
<evidence type="ECO:0000256" key="7">
    <source>
        <dbReference type="ARBA" id="ARBA00022723"/>
    </source>
</evidence>
<feature type="domain" description="Pre-SET" evidence="17">
    <location>
        <begin position="483"/>
        <end position="547"/>
    </location>
</feature>
<feature type="domain" description="SET" evidence="16">
    <location>
        <begin position="550"/>
        <end position="677"/>
    </location>
</feature>
<dbReference type="PROSITE" id="PS50013">
    <property type="entry name" value="CHROMO_2"/>
    <property type="match status" value="1"/>
</dbReference>
<feature type="binding site" evidence="13">
    <location>
        <position position="534"/>
    </location>
    <ligand>
        <name>Zn(2+)</name>
        <dbReference type="ChEBI" id="CHEBI:29105"/>
        <label>3</label>
    </ligand>
</feature>
<dbReference type="GO" id="GO:0005634">
    <property type="term" value="C:nucleus"/>
    <property type="evidence" value="ECO:0007669"/>
    <property type="project" value="UniProtKB-SubCell"/>
</dbReference>
<feature type="binding site" evidence="13">
    <location>
        <position position="491"/>
    </location>
    <ligand>
        <name>Zn(2+)</name>
        <dbReference type="ChEBI" id="CHEBI:29105"/>
        <label>1</label>
    </ligand>
</feature>
<evidence type="ECO:0000313" key="20">
    <source>
        <dbReference type="Proteomes" id="UP001430953"/>
    </source>
</evidence>
<keyword evidence="20" id="KW-1185">Reference proteome</keyword>
<dbReference type="EMBL" id="JADYXP020000016">
    <property type="protein sequence ID" value="KAL0108126.1"/>
    <property type="molecule type" value="Genomic_DNA"/>
</dbReference>
<proteinExistence type="predicted"/>
<dbReference type="PANTHER" id="PTHR46223">
    <property type="entry name" value="HISTONE-LYSINE N-METHYLTRANSFERASE SUV39H"/>
    <property type="match status" value="1"/>
</dbReference>
<evidence type="ECO:0000259" key="15">
    <source>
        <dbReference type="PROSITE" id="PS50013"/>
    </source>
</evidence>
<feature type="domain" description="Post-SET" evidence="18">
    <location>
        <begin position="698"/>
        <end position="714"/>
    </location>
</feature>
<feature type="binding site" evidence="13">
    <location>
        <position position="500"/>
    </location>
    <ligand>
        <name>Zn(2+)</name>
        <dbReference type="ChEBI" id="CHEBI:29105"/>
        <label>2</label>
    </ligand>
</feature>
<evidence type="ECO:0008006" key="21">
    <source>
        <dbReference type="Google" id="ProtNLM"/>
    </source>
</evidence>
<dbReference type="PANTHER" id="PTHR46223:SF4">
    <property type="entry name" value="HISTONE-LYSINE N-METHYLTRANSFERASE-RELATED"/>
    <property type="match status" value="1"/>
</dbReference>
<feature type="compositionally biased region" description="Polar residues" evidence="14">
    <location>
        <begin position="116"/>
        <end position="125"/>
    </location>
</feature>
<feature type="binding site" evidence="13">
    <location>
        <position position="528"/>
    </location>
    <ligand>
        <name>Zn(2+)</name>
        <dbReference type="ChEBI" id="CHEBI:29105"/>
        <label>3</label>
    </ligand>
</feature>
<dbReference type="InterPro" id="IPR000953">
    <property type="entry name" value="Chromo/chromo_shadow_dom"/>
</dbReference>
<dbReference type="Pfam" id="PF00385">
    <property type="entry name" value="Chromo"/>
    <property type="match status" value="1"/>
</dbReference>
<keyword evidence="4" id="KW-0489">Methyltransferase</keyword>
<evidence type="ECO:0000256" key="10">
    <source>
        <dbReference type="ARBA" id="ARBA00023242"/>
    </source>
</evidence>
<protein>
    <recommendedName>
        <fullName evidence="21">Histone-lysine N-methyltransferase</fullName>
    </recommendedName>
</protein>